<dbReference type="InterPro" id="IPR001296">
    <property type="entry name" value="Glyco_trans_1"/>
</dbReference>
<accession>A0A4R2L4U5</accession>
<feature type="domain" description="Glycosyl transferase family 1" evidence="3">
    <location>
        <begin position="188"/>
        <end position="322"/>
    </location>
</feature>
<proteinExistence type="predicted"/>
<keyword evidence="6" id="KW-1185">Reference proteome</keyword>
<sequence>MRILFTVGQRYLPQGTGGIEVNTDALAKALRCRSIEVAVITGIRPYGLRYLLNALARKAMQRAVVADRFGGYRVYRGWDTVIGLSEVLEDFRPDVVITQRDDRFALAQRARQHRVDVYCYLHSATPADACAPCPDGLPFLANSHFTAAWIGRHHGIHADVIPPLIQPSAYQVQSTRRHVLFICPRASKGVNIVLELAASRREVTFDLVDSYDPHYTPADIRARARALPNVRWHKVSPSIRHVLGTARLLLAPSQCEETWGRVVSEAQCSGIPALASRVGGLSEAVGDGGILIDDYTNVDAWKETFAQVWGDATRLERLADAALTHSRRPCFQPDAVVDSFLQAIGAATPATEALRRRPQLTR</sequence>
<dbReference type="InterPro" id="IPR028098">
    <property type="entry name" value="Glyco_trans_4-like_N"/>
</dbReference>
<keyword evidence="1" id="KW-0328">Glycosyltransferase</keyword>
<dbReference type="GO" id="GO:1901135">
    <property type="term" value="P:carbohydrate derivative metabolic process"/>
    <property type="evidence" value="ECO:0007669"/>
    <property type="project" value="UniProtKB-ARBA"/>
</dbReference>
<keyword evidence="2 5" id="KW-0808">Transferase</keyword>
<dbReference type="RefSeq" id="WP_132543855.1">
    <property type="nucleotide sequence ID" value="NZ_SLWY01000015.1"/>
</dbReference>
<dbReference type="EMBL" id="SLWY01000015">
    <property type="protein sequence ID" value="TCO80277.1"/>
    <property type="molecule type" value="Genomic_DNA"/>
</dbReference>
<feature type="domain" description="Glycosyltransferase subfamily 4-like N-terminal" evidence="4">
    <location>
        <begin position="17"/>
        <end position="165"/>
    </location>
</feature>
<evidence type="ECO:0000259" key="3">
    <source>
        <dbReference type="Pfam" id="PF00534"/>
    </source>
</evidence>
<dbReference type="AlphaFoldDB" id="A0A4R2L4U5"/>
<dbReference type="Pfam" id="PF13439">
    <property type="entry name" value="Glyco_transf_4"/>
    <property type="match status" value="1"/>
</dbReference>
<dbReference type="Gene3D" id="3.40.50.2000">
    <property type="entry name" value="Glycogen Phosphorylase B"/>
    <property type="match status" value="2"/>
</dbReference>
<dbReference type="GO" id="GO:0016757">
    <property type="term" value="F:glycosyltransferase activity"/>
    <property type="evidence" value="ECO:0007669"/>
    <property type="project" value="UniProtKB-KW"/>
</dbReference>
<dbReference type="OrthoDB" id="255821at2"/>
<dbReference type="Pfam" id="PF00534">
    <property type="entry name" value="Glycos_transf_1"/>
    <property type="match status" value="1"/>
</dbReference>
<evidence type="ECO:0000313" key="6">
    <source>
        <dbReference type="Proteomes" id="UP000295765"/>
    </source>
</evidence>
<evidence type="ECO:0000256" key="1">
    <source>
        <dbReference type="ARBA" id="ARBA00022676"/>
    </source>
</evidence>
<evidence type="ECO:0000313" key="5">
    <source>
        <dbReference type="EMBL" id="TCO80277.1"/>
    </source>
</evidence>
<dbReference type="Proteomes" id="UP000295765">
    <property type="component" value="Unassembled WGS sequence"/>
</dbReference>
<evidence type="ECO:0000259" key="4">
    <source>
        <dbReference type="Pfam" id="PF13439"/>
    </source>
</evidence>
<evidence type="ECO:0000256" key="2">
    <source>
        <dbReference type="ARBA" id="ARBA00022679"/>
    </source>
</evidence>
<dbReference type="PANTHER" id="PTHR12526:SF510">
    <property type="entry name" value="D-INOSITOL 3-PHOSPHATE GLYCOSYLTRANSFERASE"/>
    <property type="match status" value="1"/>
</dbReference>
<gene>
    <name evidence="5" type="ORF">EV699_11554</name>
</gene>
<comment type="caution">
    <text evidence="5">The sequence shown here is derived from an EMBL/GenBank/DDBJ whole genome shotgun (WGS) entry which is preliminary data.</text>
</comment>
<dbReference type="PANTHER" id="PTHR12526">
    <property type="entry name" value="GLYCOSYLTRANSFERASE"/>
    <property type="match status" value="1"/>
</dbReference>
<protein>
    <submittedName>
        <fullName evidence="5">Glycosyltransferase involved in cell wall biosynthesis</fullName>
    </submittedName>
</protein>
<name>A0A4R2L4U5_9GAMM</name>
<organism evidence="5 6">
    <name type="scientific">Plasticicumulans lactativorans</name>
    <dbReference type="NCBI Taxonomy" id="1133106"/>
    <lineage>
        <taxon>Bacteria</taxon>
        <taxon>Pseudomonadati</taxon>
        <taxon>Pseudomonadota</taxon>
        <taxon>Gammaproteobacteria</taxon>
        <taxon>Candidatus Competibacteraceae</taxon>
        <taxon>Plasticicumulans</taxon>
    </lineage>
</organism>
<reference evidence="5 6" key="1">
    <citation type="submission" date="2019-03" db="EMBL/GenBank/DDBJ databases">
        <title>Genomic Encyclopedia of Type Strains, Phase IV (KMG-IV): sequencing the most valuable type-strain genomes for metagenomic binning, comparative biology and taxonomic classification.</title>
        <authorList>
            <person name="Goeker M."/>
        </authorList>
    </citation>
    <scope>NUCLEOTIDE SEQUENCE [LARGE SCALE GENOMIC DNA]</scope>
    <source>
        <strain evidence="5 6">DSM 25287</strain>
    </source>
</reference>
<dbReference type="SUPFAM" id="SSF53756">
    <property type="entry name" value="UDP-Glycosyltransferase/glycogen phosphorylase"/>
    <property type="match status" value="1"/>
</dbReference>